<organism evidence="1 2">
    <name type="scientific">Burkholderia stabilis</name>
    <dbReference type="NCBI Taxonomy" id="95485"/>
    <lineage>
        <taxon>Bacteria</taxon>
        <taxon>Pseudomonadati</taxon>
        <taxon>Pseudomonadota</taxon>
        <taxon>Betaproteobacteria</taxon>
        <taxon>Burkholderiales</taxon>
        <taxon>Burkholderiaceae</taxon>
        <taxon>Burkholderia</taxon>
        <taxon>Burkholderia cepacia complex</taxon>
    </lineage>
</organism>
<dbReference type="EMBL" id="LR025742">
    <property type="protein sequence ID" value="VBB10590.1"/>
    <property type="molecule type" value="Genomic_DNA"/>
</dbReference>
<name>A0AAJ5T2T5_9BURK</name>
<proteinExistence type="predicted"/>
<reference evidence="1 2" key="1">
    <citation type="submission" date="2017-11" db="EMBL/GenBank/DDBJ databases">
        <authorList>
            <person name="Seth-Smith MB H."/>
        </authorList>
    </citation>
    <scope>NUCLEOTIDE SEQUENCE [LARGE SCALE GENOMIC DNA]</scope>
    <source>
        <strain evidence="1">E</strain>
    </source>
</reference>
<dbReference type="AlphaFoldDB" id="A0AAJ5T2T5"/>
<dbReference type="Proteomes" id="UP000268684">
    <property type="component" value="Chromosome I"/>
</dbReference>
<protein>
    <submittedName>
        <fullName evidence="1">Uncharacterized protein</fullName>
    </submittedName>
</protein>
<keyword evidence="2" id="KW-1185">Reference proteome</keyword>
<accession>A0AAJ5T2T5</accession>
<evidence type="ECO:0000313" key="1">
    <source>
        <dbReference type="EMBL" id="VBB10590.1"/>
    </source>
</evidence>
<gene>
    <name evidence="1" type="ORF">BSTAB16_0697</name>
</gene>
<sequence>MSWLVRFLPAASKNQVRGLIHRAGLFDLLQPYSHRVTGFVKKSSKRGCIMPAQGAKCRAISVSILKQGCFVKPLLCQCCQTNASGRHIHKRIERHIDELDGYAIIVESVQPALGIAGWRTFGFAKTESGLRGDMTSTVRMTRRTGRSVQMSRLDEPSCAVSNDSAVSCFFCHGRDVAGADCNAVSETKARCASGIISASLTISAPIRKPRVLLR</sequence>
<evidence type="ECO:0000313" key="2">
    <source>
        <dbReference type="Proteomes" id="UP000268684"/>
    </source>
</evidence>